<protein>
    <submittedName>
        <fullName evidence="6">AN1-like Zinc finger</fullName>
    </submittedName>
</protein>
<evidence type="ECO:0000313" key="7">
    <source>
        <dbReference type="Proteomes" id="UP000199259"/>
    </source>
</evidence>
<dbReference type="AlphaFoldDB" id="A0A7Z7AYF8"/>
<feature type="transmembrane region" description="Helical" evidence="4">
    <location>
        <begin position="120"/>
        <end position="141"/>
    </location>
</feature>
<evidence type="ECO:0000256" key="2">
    <source>
        <dbReference type="ARBA" id="ARBA00022771"/>
    </source>
</evidence>
<evidence type="ECO:0000313" key="6">
    <source>
        <dbReference type="EMBL" id="SDF47111.1"/>
    </source>
</evidence>
<gene>
    <name evidence="6" type="ORF">SAMN04488589_0621</name>
</gene>
<dbReference type="Pfam" id="PF01428">
    <property type="entry name" value="zf-AN1"/>
    <property type="match status" value="1"/>
</dbReference>
<keyword evidence="3" id="KW-0862">Zinc</keyword>
<feature type="domain" description="AN1-type" evidence="5">
    <location>
        <begin position="14"/>
        <end position="63"/>
    </location>
</feature>
<organism evidence="6 7">
    <name type="scientific">Methanolobus vulcani</name>
    <dbReference type="NCBI Taxonomy" id="38026"/>
    <lineage>
        <taxon>Archaea</taxon>
        <taxon>Methanobacteriati</taxon>
        <taxon>Methanobacteriota</taxon>
        <taxon>Stenosarchaea group</taxon>
        <taxon>Methanomicrobia</taxon>
        <taxon>Methanosarcinales</taxon>
        <taxon>Methanosarcinaceae</taxon>
        <taxon>Methanolobus</taxon>
    </lineage>
</organism>
<dbReference type="SUPFAM" id="SSF118310">
    <property type="entry name" value="AN1-like Zinc finger"/>
    <property type="match status" value="1"/>
</dbReference>
<dbReference type="PROSITE" id="PS51039">
    <property type="entry name" value="ZF_AN1"/>
    <property type="match status" value="1"/>
</dbReference>
<name>A0A7Z7AYF8_9EURY</name>
<proteinExistence type="predicted"/>
<dbReference type="SMART" id="SM00154">
    <property type="entry name" value="ZnF_AN1"/>
    <property type="match status" value="1"/>
</dbReference>
<dbReference type="RefSeq" id="WP_091708623.1">
    <property type="nucleotide sequence ID" value="NZ_FNCA01000002.1"/>
</dbReference>
<dbReference type="Gene3D" id="4.10.1110.10">
    <property type="entry name" value="AN1-like Zinc finger"/>
    <property type="match status" value="1"/>
</dbReference>
<dbReference type="Proteomes" id="UP000199259">
    <property type="component" value="Unassembled WGS sequence"/>
</dbReference>
<dbReference type="InterPro" id="IPR035896">
    <property type="entry name" value="AN1-like_Znf"/>
</dbReference>
<dbReference type="OrthoDB" id="137938at2157"/>
<dbReference type="EMBL" id="FNCA01000002">
    <property type="protein sequence ID" value="SDF47111.1"/>
    <property type="molecule type" value="Genomic_DNA"/>
</dbReference>
<comment type="caution">
    <text evidence="6">The sequence shown here is derived from an EMBL/GenBank/DDBJ whole genome shotgun (WGS) entry which is preliminary data.</text>
</comment>
<evidence type="ECO:0000256" key="3">
    <source>
        <dbReference type="ARBA" id="ARBA00022833"/>
    </source>
</evidence>
<accession>A0A7Z7AYF8</accession>
<dbReference type="InterPro" id="IPR000058">
    <property type="entry name" value="Znf_AN1"/>
</dbReference>
<keyword evidence="4" id="KW-0812">Transmembrane</keyword>
<keyword evidence="7" id="KW-1185">Reference proteome</keyword>
<keyword evidence="2" id="KW-0863">Zinc-finger</keyword>
<keyword evidence="4" id="KW-1133">Transmembrane helix</keyword>
<keyword evidence="1" id="KW-0479">Metal-binding</keyword>
<dbReference type="GO" id="GO:0008270">
    <property type="term" value="F:zinc ion binding"/>
    <property type="evidence" value="ECO:0007669"/>
    <property type="project" value="UniProtKB-KW"/>
</dbReference>
<evidence type="ECO:0000259" key="5">
    <source>
        <dbReference type="PROSITE" id="PS51039"/>
    </source>
</evidence>
<keyword evidence="4" id="KW-0472">Membrane</keyword>
<sequence length="325" mass="36640">MKCDYCGNEITGSDYSYETGGHKVIKSKTFALPFKCSRCHGTFCASHRLPESHHCAYLNKPKPRKETKNTIKSSKESKKNPVYEPTIACNSSSHWQPHNPSEATFYMNDNKYIVKKKTKFPFVAIFFTFIFVLTILAIISFSSSDGNISNGNTLDSVPSTVFVKASGEPITLIENQSASDPTWDELIAFLKEDDTDRILYQKGTFVCADFAEKLHNNAENAGIKTAYVVVDFTDRPEGHALNAVTTTDKCLVYVDCTGSTTALDELDSFDKIAYIEEGKEYGVVSAYYTNTPDYEFYNLRKDNVRLRGFFESLGIVKNVEIYWEL</sequence>
<reference evidence="6 7" key="1">
    <citation type="submission" date="2016-10" db="EMBL/GenBank/DDBJ databases">
        <authorList>
            <person name="Varghese N."/>
            <person name="Submissions S."/>
        </authorList>
    </citation>
    <scope>NUCLEOTIDE SEQUENCE [LARGE SCALE GENOMIC DNA]</scope>
    <source>
        <strain evidence="6 7">PL 12/M</strain>
    </source>
</reference>
<evidence type="ECO:0000256" key="4">
    <source>
        <dbReference type="SAM" id="Phobius"/>
    </source>
</evidence>
<evidence type="ECO:0000256" key="1">
    <source>
        <dbReference type="ARBA" id="ARBA00022723"/>
    </source>
</evidence>